<accession>Q89KY0</accession>
<dbReference type="EMBL" id="BA000040">
    <property type="protein sequence ID" value="BAC50033.1"/>
    <property type="molecule type" value="Genomic_DNA"/>
</dbReference>
<protein>
    <submittedName>
        <fullName evidence="1">Blr4768 protein</fullName>
    </submittedName>
</protein>
<dbReference type="InParanoid" id="Q89KY0"/>
<evidence type="ECO:0000313" key="1">
    <source>
        <dbReference type="EMBL" id="BAC50033.1"/>
    </source>
</evidence>
<dbReference type="AlphaFoldDB" id="Q89KY0"/>
<dbReference type="KEGG" id="bja:blr4768"/>
<keyword evidence="2" id="KW-1185">Reference proteome</keyword>
<dbReference type="Proteomes" id="UP000002526">
    <property type="component" value="Chromosome"/>
</dbReference>
<reference evidence="2" key="1">
    <citation type="journal article" date="2002" name="DNA Res.">
        <title>Complete genomic sequence of nitrogen-fixing symbiotic bacterium Bradyrhizobium japonicum USDA110.</title>
        <authorList>
            <person name="Kaneko T."/>
            <person name="Nakamura Y."/>
            <person name="Sato S."/>
            <person name="Minamisawa K."/>
            <person name="Uchiumi T."/>
            <person name="Sasamoto S."/>
            <person name="Watanabe A."/>
            <person name="Idesawa K."/>
            <person name="Iriguchi M."/>
            <person name="Kawashima K."/>
            <person name="Kohara M."/>
            <person name="Matsumoto M."/>
            <person name="Shimpo S."/>
            <person name="Tsuruoka H."/>
            <person name="Wada T."/>
            <person name="Yamada M."/>
            <person name="Tabata S."/>
        </authorList>
    </citation>
    <scope>NUCLEOTIDE SEQUENCE [LARGE SCALE GENOMIC DNA]</scope>
    <source>
        <strain evidence="2">JCM 10833 / BCRC 13528 / IAM 13628 / NBRC 14792 / USDA 110</strain>
    </source>
</reference>
<proteinExistence type="predicted"/>
<sequence>MTSRGGMSMRRIGVNPPEAEMIAVSSRRQRGHTKRTSLGDVDQLERLTLAAIGHASHCEHDTRNRPGSSIPIPCDSASCLLLPMIMSGESFRCPDTVNPSMPKGPAIPALKLLQTAGRSVRALERAGRGAGDRVAMVARLAGGHALVHVAGVVGAVVPHRAGCGRAGDVLLLIAGRRHERENEDRKQTHGIVHAALQRVPAFPLRAIANRDARSHQSQRMRAKC</sequence>
<dbReference type="EnsemblBacteria" id="BAC50033">
    <property type="protein sequence ID" value="BAC50033"/>
    <property type="gene ID" value="BAC50033"/>
</dbReference>
<dbReference type="HOGENOM" id="CLU_1233081_0_0_5"/>
<organism evidence="1 2">
    <name type="scientific">Bradyrhizobium diazoefficiens (strain JCM 10833 / BCRC 13528 / IAM 13628 / NBRC 14792 / USDA 110)</name>
    <dbReference type="NCBI Taxonomy" id="224911"/>
    <lineage>
        <taxon>Bacteria</taxon>
        <taxon>Pseudomonadati</taxon>
        <taxon>Pseudomonadota</taxon>
        <taxon>Alphaproteobacteria</taxon>
        <taxon>Hyphomicrobiales</taxon>
        <taxon>Nitrobacteraceae</taxon>
        <taxon>Bradyrhizobium</taxon>
    </lineage>
</organism>
<evidence type="ECO:0000313" key="2">
    <source>
        <dbReference type="Proteomes" id="UP000002526"/>
    </source>
</evidence>
<name>Q89KY0_BRADU</name>
<gene>
    <name evidence="1" type="ordered locus">blr4768</name>
</gene>